<dbReference type="STRING" id="6573.A0A210Q4H1"/>
<sequence>MAEISSAVDALCNFLSLTCVVTCLMLKLPQMLAILKSKSTQSLSLVSVLVEECAYSVILSYNFTKGYPLPTYFEYTFLVFQDLILISLMLHYNRKLSIQTLFYFIIYFVFFLCLVNGVLPELILNTAMRGVTGLTMFSKGTQINTLYQRKEPGQISQTSWTIAAYGALVRMLTSSLQTRDAVVFINNTVSASMNITMVGMLIYYKQKPKAKLN</sequence>
<organism evidence="6 7">
    <name type="scientific">Mizuhopecten yessoensis</name>
    <name type="common">Japanese scallop</name>
    <name type="synonym">Patinopecten yessoensis</name>
    <dbReference type="NCBI Taxonomy" id="6573"/>
    <lineage>
        <taxon>Eukaryota</taxon>
        <taxon>Metazoa</taxon>
        <taxon>Spiralia</taxon>
        <taxon>Lophotrochozoa</taxon>
        <taxon>Mollusca</taxon>
        <taxon>Bivalvia</taxon>
        <taxon>Autobranchia</taxon>
        <taxon>Pteriomorphia</taxon>
        <taxon>Pectinida</taxon>
        <taxon>Pectinoidea</taxon>
        <taxon>Pectinidae</taxon>
        <taxon>Mizuhopecten</taxon>
    </lineage>
</organism>
<dbReference type="OrthoDB" id="271506at2759"/>
<feature type="transmembrane region" description="Helical" evidence="5">
    <location>
        <begin position="181"/>
        <end position="204"/>
    </location>
</feature>
<evidence type="ECO:0000256" key="5">
    <source>
        <dbReference type="SAM" id="Phobius"/>
    </source>
</evidence>
<dbReference type="Pfam" id="PF04193">
    <property type="entry name" value="PQ-loop"/>
    <property type="match status" value="1"/>
</dbReference>
<comment type="caution">
    <text evidence="6">The sequence shown here is derived from an EMBL/GenBank/DDBJ whole genome shotgun (WGS) entry which is preliminary data.</text>
</comment>
<keyword evidence="3 5" id="KW-1133">Transmembrane helix</keyword>
<evidence type="ECO:0000256" key="1">
    <source>
        <dbReference type="ARBA" id="ARBA00004141"/>
    </source>
</evidence>
<dbReference type="AlphaFoldDB" id="A0A210Q4H1"/>
<comment type="subcellular location">
    <subcellularLocation>
        <location evidence="1">Membrane</location>
        <topology evidence="1">Multi-pass membrane protein</topology>
    </subcellularLocation>
</comment>
<feature type="transmembrane region" description="Helical" evidence="5">
    <location>
        <begin position="14"/>
        <end position="35"/>
    </location>
</feature>
<dbReference type="InterPro" id="IPR006603">
    <property type="entry name" value="PQ-loop_rpt"/>
</dbReference>
<dbReference type="PANTHER" id="PTHR12226:SF3">
    <property type="entry name" value="SOLUTE CARRIER FAMILY 66 MEMBER 3"/>
    <property type="match status" value="1"/>
</dbReference>
<protein>
    <submittedName>
        <fullName evidence="6">PQ-loop repeat-containing protein 3</fullName>
    </submittedName>
</protein>
<feature type="transmembrane region" description="Helical" evidence="5">
    <location>
        <begin position="100"/>
        <end position="119"/>
    </location>
</feature>
<dbReference type="Proteomes" id="UP000242188">
    <property type="component" value="Unassembled WGS sequence"/>
</dbReference>
<dbReference type="GO" id="GO:0016020">
    <property type="term" value="C:membrane"/>
    <property type="evidence" value="ECO:0007669"/>
    <property type="project" value="UniProtKB-SubCell"/>
</dbReference>
<evidence type="ECO:0000256" key="4">
    <source>
        <dbReference type="ARBA" id="ARBA00023136"/>
    </source>
</evidence>
<dbReference type="InterPro" id="IPR016817">
    <property type="entry name" value="MannP-dilichol_defect-1"/>
</dbReference>
<evidence type="ECO:0000256" key="2">
    <source>
        <dbReference type="ARBA" id="ARBA00022692"/>
    </source>
</evidence>
<evidence type="ECO:0000313" key="6">
    <source>
        <dbReference type="EMBL" id="OWF43640.1"/>
    </source>
</evidence>
<keyword evidence="2 5" id="KW-0812">Transmembrane</keyword>
<accession>A0A210Q4H1</accession>
<reference evidence="6 7" key="1">
    <citation type="journal article" date="2017" name="Nat. Ecol. Evol.">
        <title>Scallop genome provides insights into evolution of bilaterian karyotype and development.</title>
        <authorList>
            <person name="Wang S."/>
            <person name="Zhang J."/>
            <person name="Jiao W."/>
            <person name="Li J."/>
            <person name="Xun X."/>
            <person name="Sun Y."/>
            <person name="Guo X."/>
            <person name="Huan P."/>
            <person name="Dong B."/>
            <person name="Zhang L."/>
            <person name="Hu X."/>
            <person name="Sun X."/>
            <person name="Wang J."/>
            <person name="Zhao C."/>
            <person name="Wang Y."/>
            <person name="Wang D."/>
            <person name="Huang X."/>
            <person name="Wang R."/>
            <person name="Lv J."/>
            <person name="Li Y."/>
            <person name="Zhang Z."/>
            <person name="Liu B."/>
            <person name="Lu W."/>
            <person name="Hui Y."/>
            <person name="Liang J."/>
            <person name="Zhou Z."/>
            <person name="Hou R."/>
            <person name="Li X."/>
            <person name="Liu Y."/>
            <person name="Li H."/>
            <person name="Ning X."/>
            <person name="Lin Y."/>
            <person name="Zhao L."/>
            <person name="Xing Q."/>
            <person name="Dou J."/>
            <person name="Li Y."/>
            <person name="Mao J."/>
            <person name="Guo H."/>
            <person name="Dou H."/>
            <person name="Li T."/>
            <person name="Mu C."/>
            <person name="Jiang W."/>
            <person name="Fu Q."/>
            <person name="Fu X."/>
            <person name="Miao Y."/>
            <person name="Liu J."/>
            <person name="Yu Q."/>
            <person name="Li R."/>
            <person name="Liao H."/>
            <person name="Li X."/>
            <person name="Kong Y."/>
            <person name="Jiang Z."/>
            <person name="Chourrout D."/>
            <person name="Li R."/>
            <person name="Bao Z."/>
        </authorList>
    </citation>
    <scope>NUCLEOTIDE SEQUENCE [LARGE SCALE GENOMIC DNA]</scope>
    <source>
        <strain evidence="6 7">PY_sf001</strain>
    </source>
</reference>
<name>A0A210Q4H1_MIZYE</name>
<dbReference type="PANTHER" id="PTHR12226">
    <property type="entry name" value="MANNOSE-P-DOLICHOL UTILIZATION DEFECT 1 LEC35 -RELATED"/>
    <property type="match status" value="1"/>
</dbReference>
<gene>
    <name evidence="6" type="ORF">KP79_PYT08346</name>
</gene>
<keyword evidence="7" id="KW-1185">Reference proteome</keyword>
<dbReference type="EMBL" id="NEDP02005036">
    <property type="protein sequence ID" value="OWF43640.1"/>
    <property type="molecule type" value="Genomic_DNA"/>
</dbReference>
<proteinExistence type="predicted"/>
<keyword evidence="4 5" id="KW-0472">Membrane</keyword>
<evidence type="ECO:0000313" key="7">
    <source>
        <dbReference type="Proteomes" id="UP000242188"/>
    </source>
</evidence>
<feature type="transmembrane region" description="Helical" evidence="5">
    <location>
        <begin position="75"/>
        <end position="93"/>
    </location>
</feature>
<dbReference type="Gene3D" id="1.20.1280.290">
    <property type="match status" value="2"/>
</dbReference>
<evidence type="ECO:0000256" key="3">
    <source>
        <dbReference type="ARBA" id="ARBA00022989"/>
    </source>
</evidence>